<evidence type="ECO:0000313" key="2">
    <source>
        <dbReference type="Proteomes" id="UP000050795"/>
    </source>
</evidence>
<protein>
    <submittedName>
        <fullName evidence="3">Secreted protein</fullName>
    </submittedName>
</protein>
<accession>A0AA85KGM7</accession>
<sequence>MFMAKMILSVCICVCIAAVHANDVETPGNLNANIDVGSDTAPDGAIQDVKPAPQQGASLADVVQNPLLGEQEESK</sequence>
<evidence type="ECO:0000256" key="1">
    <source>
        <dbReference type="SAM" id="SignalP"/>
    </source>
</evidence>
<dbReference type="Proteomes" id="UP000050795">
    <property type="component" value="Unassembled WGS sequence"/>
</dbReference>
<name>A0AA85KGM7_TRIRE</name>
<dbReference type="WBParaSite" id="TREG1_92510.1">
    <property type="protein sequence ID" value="TREG1_92510.1"/>
    <property type="gene ID" value="TREG1_92510"/>
</dbReference>
<feature type="signal peptide" evidence="1">
    <location>
        <begin position="1"/>
        <end position="21"/>
    </location>
</feature>
<reference evidence="3" key="2">
    <citation type="submission" date="2023-11" db="UniProtKB">
        <authorList>
            <consortium name="WormBaseParasite"/>
        </authorList>
    </citation>
    <scope>IDENTIFICATION</scope>
</reference>
<proteinExistence type="predicted"/>
<feature type="chain" id="PRO_5041664819" evidence="1">
    <location>
        <begin position="22"/>
        <end position="75"/>
    </location>
</feature>
<organism evidence="2 3">
    <name type="scientific">Trichobilharzia regenti</name>
    <name type="common">Nasal bird schistosome</name>
    <dbReference type="NCBI Taxonomy" id="157069"/>
    <lineage>
        <taxon>Eukaryota</taxon>
        <taxon>Metazoa</taxon>
        <taxon>Spiralia</taxon>
        <taxon>Lophotrochozoa</taxon>
        <taxon>Platyhelminthes</taxon>
        <taxon>Trematoda</taxon>
        <taxon>Digenea</taxon>
        <taxon>Strigeidida</taxon>
        <taxon>Schistosomatoidea</taxon>
        <taxon>Schistosomatidae</taxon>
        <taxon>Trichobilharzia</taxon>
    </lineage>
</organism>
<reference evidence="2" key="1">
    <citation type="submission" date="2022-06" db="EMBL/GenBank/DDBJ databases">
        <authorList>
            <person name="Berger JAMES D."/>
            <person name="Berger JAMES D."/>
        </authorList>
    </citation>
    <scope>NUCLEOTIDE SEQUENCE [LARGE SCALE GENOMIC DNA]</scope>
</reference>
<dbReference type="AlphaFoldDB" id="A0AA85KGM7"/>
<evidence type="ECO:0000313" key="3">
    <source>
        <dbReference type="WBParaSite" id="TREG1_92510.1"/>
    </source>
</evidence>
<keyword evidence="2" id="KW-1185">Reference proteome</keyword>
<keyword evidence="1" id="KW-0732">Signal</keyword>